<gene>
    <name evidence="2" type="ORF">BB8028_0010g00370</name>
</gene>
<protein>
    <submittedName>
        <fullName evidence="2">Uncharacterized protein</fullName>
    </submittedName>
</protein>
<dbReference type="EMBL" id="JRHA01000010">
    <property type="protein sequence ID" value="PQK18048.1"/>
    <property type="molecule type" value="Genomic_DNA"/>
</dbReference>
<evidence type="ECO:0000256" key="1">
    <source>
        <dbReference type="SAM" id="Phobius"/>
    </source>
</evidence>
<organism evidence="2 3">
    <name type="scientific">Beauveria bassiana</name>
    <name type="common">White muscardine disease fungus</name>
    <name type="synonym">Tritirachium shiotae</name>
    <dbReference type="NCBI Taxonomy" id="176275"/>
    <lineage>
        <taxon>Eukaryota</taxon>
        <taxon>Fungi</taxon>
        <taxon>Dikarya</taxon>
        <taxon>Ascomycota</taxon>
        <taxon>Pezizomycotina</taxon>
        <taxon>Sordariomycetes</taxon>
        <taxon>Hypocreomycetidae</taxon>
        <taxon>Hypocreales</taxon>
        <taxon>Cordycipitaceae</taxon>
        <taxon>Beauveria</taxon>
    </lineage>
</organism>
<keyword evidence="1" id="KW-1133">Transmembrane helix</keyword>
<evidence type="ECO:0000313" key="2">
    <source>
        <dbReference type="EMBL" id="PQK18048.1"/>
    </source>
</evidence>
<keyword evidence="1" id="KW-0472">Membrane</keyword>
<dbReference type="Proteomes" id="UP000237441">
    <property type="component" value="Unassembled WGS sequence"/>
</dbReference>
<dbReference type="AlphaFoldDB" id="A0A2S7YPI2"/>
<feature type="transmembrane region" description="Helical" evidence="1">
    <location>
        <begin position="93"/>
        <end position="121"/>
    </location>
</feature>
<proteinExistence type="predicted"/>
<name>A0A2S7YPI2_BEABA</name>
<feature type="transmembrane region" description="Helical" evidence="1">
    <location>
        <begin position="133"/>
        <end position="155"/>
    </location>
</feature>
<keyword evidence="1" id="KW-0812">Transmembrane</keyword>
<feature type="transmembrane region" description="Helical" evidence="1">
    <location>
        <begin position="167"/>
        <end position="189"/>
    </location>
</feature>
<evidence type="ECO:0000313" key="3">
    <source>
        <dbReference type="Proteomes" id="UP000237441"/>
    </source>
</evidence>
<accession>A0A2S7YPI2</accession>
<reference evidence="2 3" key="1">
    <citation type="submission" date="2016-07" db="EMBL/GenBank/DDBJ databases">
        <title>Comparative genomics of the entomopathogenic fungus Beauveria bassiana.</title>
        <authorList>
            <person name="Valero Jimenez C.A."/>
            <person name="Zwaan B.J."/>
            <person name="Van Kan J.A."/>
            <person name="Takken W."/>
            <person name="Debets A.J."/>
            <person name="Schoustra S.E."/>
            <person name="Koenraadt C.J."/>
        </authorList>
    </citation>
    <scope>NUCLEOTIDE SEQUENCE [LARGE SCALE GENOMIC DNA]</scope>
    <source>
        <strain evidence="2 3">ARSEF 8028</strain>
    </source>
</reference>
<sequence>MEVYVKKNYGHLAKQLLCVVVVVTTCVVLLSDTCRREGFFHWTHNGSDSRRGLGNLLQSAGSDVAKSLFTSAKIGTSHLCGGFSGHADMCVSYHLFITIAIAIIVFLLLSLALFIAVAVMARPPRPASRAAVLSQRIGLGLVLVGFAFATGAYGIGRQLHKALGGQLDIGLALVGFCVIAGLSIVSLAADTYNWYHARRPLAPQENKDPFADQ</sequence>
<comment type="caution">
    <text evidence="2">The sequence shown here is derived from an EMBL/GenBank/DDBJ whole genome shotgun (WGS) entry which is preliminary data.</text>
</comment>
<feature type="transmembrane region" description="Helical" evidence="1">
    <location>
        <begin position="12"/>
        <end position="30"/>
    </location>
</feature>